<feature type="region of interest" description="Disordered" evidence="1">
    <location>
        <begin position="1"/>
        <end position="112"/>
    </location>
</feature>
<comment type="caution">
    <text evidence="2">The sequence shown here is derived from an EMBL/GenBank/DDBJ whole genome shotgun (WGS) entry which is preliminary data.</text>
</comment>
<feature type="compositionally biased region" description="Acidic residues" evidence="1">
    <location>
        <begin position="230"/>
        <end position="250"/>
    </location>
</feature>
<protein>
    <submittedName>
        <fullName evidence="2">Uncharacterized protein</fullName>
    </submittedName>
</protein>
<keyword evidence="3" id="KW-1185">Reference proteome</keyword>
<accession>A0A0N1I224</accession>
<gene>
    <name evidence="2" type="ORF">ABL78_1561</name>
</gene>
<feature type="region of interest" description="Disordered" evidence="1">
    <location>
        <begin position="167"/>
        <end position="190"/>
    </location>
</feature>
<feature type="compositionally biased region" description="Polar residues" evidence="1">
    <location>
        <begin position="274"/>
        <end position="285"/>
    </location>
</feature>
<dbReference type="AlphaFoldDB" id="A0A0N1I224"/>
<feature type="compositionally biased region" description="Polar residues" evidence="1">
    <location>
        <begin position="32"/>
        <end position="45"/>
    </location>
</feature>
<reference evidence="2 3" key="1">
    <citation type="journal article" date="2015" name="PLoS Pathog.">
        <title>Leptomonas seymouri: Adaptations to the Dixenous Life Cycle Analyzed by Genome Sequencing, Transcriptome Profiling and Co-infection with Leishmania donovani.</title>
        <authorList>
            <person name="Kraeva N."/>
            <person name="Butenko A."/>
            <person name="Hlavacova J."/>
            <person name="Kostygov A."/>
            <person name="Myskova J."/>
            <person name="Grybchuk D."/>
            <person name="Lestinova T."/>
            <person name="Votypka J."/>
            <person name="Volf P."/>
            <person name="Opperdoes F."/>
            <person name="Flegontov P."/>
            <person name="Lukes J."/>
            <person name="Yurchenko V."/>
        </authorList>
    </citation>
    <scope>NUCLEOTIDE SEQUENCE [LARGE SCALE GENOMIC DNA]</scope>
    <source>
        <strain evidence="2 3">ATCC 30220</strain>
    </source>
</reference>
<evidence type="ECO:0000313" key="3">
    <source>
        <dbReference type="Proteomes" id="UP000038009"/>
    </source>
</evidence>
<sequence>MSSDRFGKSERASDGPGRRADPPQSYPAPHGTTYQGAPSSSSYTSMGARRGMESRGRGQGQRYGDGAPRSRGGLFSQGGEHRSYSASPRRGSHYSGGLPLAEDGPRTKLSSYVTPHDAVQAQPAQHGAAVVRSGSAATEGGSILFFSSVQKKGGAFTASERETYAQLRQSRAIPKSNQRGGRGGNVVGSGILTNNVARQFEALEKSRVAKELGAVGRAVAASKRSRFTLESDDEDYEDEEESDSEGDEDRQDGRWGAEAEKRAKKPRPDAPDAQDTSSVRKPSSR</sequence>
<dbReference type="Proteomes" id="UP000038009">
    <property type="component" value="Unassembled WGS sequence"/>
</dbReference>
<organism evidence="2 3">
    <name type="scientific">Leptomonas seymouri</name>
    <dbReference type="NCBI Taxonomy" id="5684"/>
    <lineage>
        <taxon>Eukaryota</taxon>
        <taxon>Discoba</taxon>
        <taxon>Euglenozoa</taxon>
        <taxon>Kinetoplastea</taxon>
        <taxon>Metakinetoplastina</taxon>
        <taxon>Trypanosomatida</taxon>
        <taxon>Trypanosomatidae</taxon>
        <taxon>Leishmaniinae</taxon>
        <taxon>Leptomonas</taxon>
    </lineage>
</organism>
<dbReference type="VEuPathDB" id="TriTrypDB:Lsey_0026_0280"/>
<proteinExistence type="predicted"/>
<dbReference type="OMA" id="YTSMGAR"/>
<evidence type="ECO:0000313" key="2">
    <source>
        <dbReference type="EMBL" id="KPI89332.1"/>
    </source>
</evidence>
<dbReference type="EMBL" id="LJSK01000026">
    <property type="protein sequence ID" value="KPI89332.1"/>
    <property type="molecule type" value="Genomic_DNA"/>
</dbReference>
<feature type="compositionally biased region" description="Basic and acidic residues" evidence="1">
    <location>
        <begin position="251"/>
        <end position="270"/>
    </location>
</feature>
<feature type="region of interest" description="Disordered" evidence="1">
    <location>
        <begin position="211"/>
        <end position="285"/>
    </location>
</feature>
<name>A0A0N1I224_LEPSE</name>
<dbReference type="OrthoDB" id="263775at2759"/>
<evidence type="ECO:0000256" key="1">
    <source>
        <dbReference type="SAM" id="MobiDB-lite"/>
    </source>
</evidence>
<feature type="compositionally biased region" description="Basic and acidic residues" evidence="1">
    <location>
        <begin position="1"/>
        <end position="21"/>
    </location>
</feature>